<feature type="region of interest" description="Disordered" evidence="1">
    <location>
        <begin position="1"/>
        <end position="49"/>
    </location>
</feature>
<protein>
    <submittedName>
        <fullName evidence="3">Uncharacterized protein</fullName>
    </submittedName>
</protein>
<proteinExistence type="predicted"/>
<dbReference type="EMBL" id="QJKJ01013439">
    <property type="protein sequence ID" value="RDX66427.1"/>
    <property type="molecule type" value="Genomic_DNA"/>
</dbReference>
<dbReference type="PANTHER" id="PTHR35469:SF5">
    <property type="entry name" value="TRANSMEMBRANE PROTEIN"/>
    <property type="match status" value="1"/>
</dbReference>
<comment type="caution">
    <text evidence="3">The sequence shown here is derived from an EMBL/GenBank/DDBJ whole genome shotgun (WGS) entry which is preliminary data.</text>
</comment>
<reference evidence="3" key="1">
    <citation type="submission" date="2018-05" db="EMBL/GenBank/DDBJ databases">
        <title>Draft genome of Mucuna pruriens seed.</title>
        <authorList>
            <person name="Nnadi N.E."/>
            <person name="Vos R."/>
            <person name="Hasami M.H."/>
            <person name="Devisetty U.K."/>
            <person name="Aguiy J.C."/>
        </authorList>
    </citation>
    <scope>NUCLEOTIDE SEQUENCE [LARGE SCALE GENOMIC DNA]</scope>
    <source>
        <strain evidence="3">JCA_2017</strain>
    </source>
</reference>
<evidence type="ECO:0000256" key="1">
    <source>
        <dbReference type="SAM" id="MobiDB-lite"/>
    </source>
</evidence>
<dbReference type="PANTHER" id="PTHR35469">
    <property type="entry name" value="TRANSMEMBRANE PROTEIN"/>
    <property type="match status" value="1"/>
</dbReference>
<dbReference type="AlphaFoldDB" id="A0A371EK68"/>
<dbReference type="OrthoDB" id="1645757at2759"/>
<keyword evidence="2" id="KW-0472">Membrane</keyword>
<feature type="compositionally biased region" description="Basic and acidic residues" evidence="1">
    <location>
        <begin position="7"/>
        <end position="22"/>
    </location>
</feature>
<evidence type="ECO:0000313" key="4">
    <source>
        <dbReference type="Proteomes" id="UP000257109"/>
    </source>
</evidence>
<gene>
    <name evidence="3" type="ORF">CR513_54806</name>
</gene>
<evidence type="ECO:0000256" key="2">
    <source>
        <dbReference type="SAM" id="Phobius"/>
    </source>
</evidence>
<accession>A0A371EK68</accession>
<sequence>MASNNDGGKDERRRRIAERGSDRMALITGRINQLPPTPHSTASSPTFRNHIPRHAQSLSATAVSGSQSDNYNYPNRHQRPQSLSVFAVDYQEDLTGGAEDKRGASISRLKHQGGFRYSHLENFEFKPEEEPLVQESNVITEANNQVSEDDDAKMRAPSVVTSRAAINSANEIKPQKPRQPRRHKPTFFSSRELNSCILASEPTRALSSLIIALVVVFCYMISERALASKPLFLVLLTDVTIVLARLYRGKASVLEETEGEKVEAPGSGHNWGDAVKLMERGLVAYQAIRGVFIDCSIYLVVVVCGTSFILLANIFDTFYGSLSRAKSLSSLMAE</sequence>
<organism evidence="3 4">
    <name type="scientific">Mucuna pruriens</name>
    <name type="common">Velvet bean</name>
    <name type="synonym">Dolichos pruriens</name>
    <dbReference type="NCBI Taxonomy" id="157652"/>
    <lineage>
        <taxon>Eukaryota</taxon>
        <taxon>Viridiplantae</taxon>
        <taxon>Streptophyta</taxon>
        <taxon>Embryophyta</taxon>
        <taxon>Tracheophyta</taxon>
        <taxon>Spermatophyta</taxon>
        <taxon>Magnoliopsida</taxon>
        <taxon>eudicotyledons</taxon>
        <taxon>Gunneridae</taxon>
        <taxon>Pentapetalae</taxon>
        <taxon>rosids</taxon>
        <taxon>fabids</taxon>
        <taxon>Fabales</taxon>
        <taxon>Fabaceae</taxon>
        <taxon>Papilionoideae</taxon>
        <taxon>50 kb inversion clade</taxon>
        <taxon>NPAAA clade</taxon>
        <taxon>indigoferoid/millettioid clade</taxon>
        <taxon>Phaseoleae</taxon>
        <taxon>Mucuna</taxon>
    </lineage>
</organism>
<feature type="non-terminal residue" evidence="3">
    <location>
        <position position="1"/>
    </location>
</feature>
<keyword evidence="2" id="KW-1133">Transmembrane helix</keyword>
<evidence type="ECO:0000313" key="3">
    <source>
        <dbReference type="EMBL" id="RDX66427.1"/>
    </source>
</evidence>
<keyword evidence="4" id="KW-1185">Reference proteome</keyword>
<dbReference type="STRING" id="157652.A0A371EK68"/>
<name>A0A371EK68_MUCPR</name>
<feature type="transmembrane region" description="Helical" evidence="2">
    <location>
        <begin position="297"/>
        <end position="319"/>
    </location>
</feature>
<dbReference type="Proteomes" id="UP000257109">
    <property type="component" value="Unassembled WGS sequence"/>
</dbReference>
<feature type="transmembrane region" description="Helical" evidence="2">
    <location>
        <begin position="205"/>
        <end position="222"/>
    </location>
</feature>
<keyword evidence="2" id="KW-0812">Transmembrane</keyword>